<dbReference type="SUPFAM" id="SSF51971">
    <property type="entry name" value="Nucleotide-binding domain"/>
    <property type="match status" value="1"/>
</dbReference>
<reference evidence="1" key="1">
    <citation type="submission" date="2020-10" db="EMBL/GenBank/DDBJ databases">
        <title>Sequencing the genomes of 1000 actinobacteria strains.</title>
        <authorList>
            <person name="Klenk H.-P."/>
        </authorList>
    </citation>
    <scope>NUCLEOTIDE SEQUENCE</scope>
    <source>
        <strain evidence="1">DSM 45354</strain>
    </source>
</reference>
<dbReference type="RefSeq" id="WP_192749471.1">
    <property type="nucleotide sequence ID" value="NZ_BAABJL010000030.1"/>
</dbReference>
<dbReference type="InterPro" id="IPR036188">
    <property type="entry name" value="FAD/NAD-bd_sf"/>
</dbReference>
<name>A0A927R882_9ACTN</name>
<dbReference type="Gene3D" id="3.50.50.60">
    <property type="entry name" value="FAD/NAD(P)-binding domain"/>
    <property type="match status" value="1"/>
</dbReference>
<dbReference type="Gene3D" id="1.10.3110.10">
    <property type="entry name" value="protoporphyrinogen ix oxidase, domain 3"/>
    <property type="match status" value="1"/>
</dbReference>
<dbReference type="EMBL" id="JADBEM010000001">
    <property type="protein sequence ID" value="MBE1605074.1"/>
    <property type="molecule type" value="Genomic_DNA"/>
</dbReference>
<accession>A0A927R882</accession>
<gene>
    <name evidence="1" type="ORF">HEB94_001922</name>
</gene>
<evidence type="ECO:0000313" key="1">
    <source>
        <dbReference type="EMBL" id="MBE1605074.1"/>
    </source>
</evidence>
<protein>
    <submittedName>
        <fullName evidence="1">Phytoene dehydrogenase-like protein</fullName>
    </submittedName>
</protein>
<dbReference type="PANTHER" id="PTHR43734:SF1">
    <property type="entry name" value="PHYTOENE DESATURASE"/>
    <property type="match status" value="1"/>
</dbReference>
<dbReference type="PRINTS" id="PR00368">
    <property type="entry name" value="FADPNR"/>
</dbReference>
<keyword evidence="2" id="KW-1185">Reference proteome</keyword>
<proteinExistence type="predicted"/>
<dbReference type="Pfam" id="PF13450">
    <property type="entry name" value="NAD_binding_8"/>
    <property type="match status" value="1"/>
</dbReference>
<comment type="caution">
    <text evidence="1">The sequence shown here is derived from an EMBL/GenBank/DDBJ whole genome shotgun (WGS) entry which is preliminary data.</text>
</comment>
<organism evidence="1 2">
    <name type="scientific">Actinopolymorpha pittospori</name>
    <dbReference type="NCBI Taxonomy" id="648752"/>
    <lineage>
        <taxon>Bacteria</taxon>
        <taxon>Bacillati</taxon>
        <taxon>Actinomycetota</taxon>
        <taxon>Actinomycetes</taxon>
        <taxon>Propionibacteriales</taxon>
        <taxon>Actinopolymorphaceae</taxon>
        <taxon>Actinopolymorpha</taxon>
    </lineage>
</organism>
<dbReference type="AlphaFoldDB" id="A0A927R882"/>
<dbReference type="Proteomes" id="UP000638648">
    <property type="component" value="Unassembled WGS sequence"/>
</dbReference>
<sequence>MTKVTVIGGGLGGLVAAVAAAEAGAQVELFEAHRTLGGRARSTQGPYVANDGPHVFYCDGPHWSWLVERGLVTPARRVPLGEVRRLRFRHGGRLRALPPRAVAGPATRRRLRAPVDQDFTSWASRMFGAEAARAIARMMGVVAFDADPGRLSAAFVWERFLRVSRPGYPASRYVVGGWQAGVDRLAAHARKVGVRIETGARVDTLPTTTPVIVATSLEAAGRLLGDPSLTWESGRTTLLDLGVRRHPGDAYLVFDLDEAGFLERFSSPDPTVAPEGHSLIQAHMPAPAGESKQAALVRLEAMLDLALPDWRERKTWHRSAVALGRTGALDLPGTTWRDRPAIDRGEGIYLVGDQVAAPGLLSEVTLASARQAAHLAAGAPAPRVLAAA</sequence>
<dbReference type="PRINTS" id="PR00411">
    <property type="entry name" value="PNDRDTASEI"/>
</dbReference>
<evidence type="ECO:0000313" key="2">
    <source>
        <dbReference type="Proteomes" id="UP000638648"/>
    </source>
</evidence>
<dbReference type="Gene3D" id="3.90.660.20">
    <property type="entry name" value="Protoporphyrinogen oxidase, mitochondrial, domain 2"/>
    <property type="match status" value="1"/>
</dbReference>
<dbReference type="PANTHER" id="PTHR43734">
    <property type="entry name" value="PHYTOENE DESATURASE"/>
    <property type="match status" value="1"/>
</dbReference>